<feature type="compositionally biased region" description="Polar residues" evidence="6">
    <location>
        <begin position="301"/>
        <end position="310"/>
    </location>
</feature>
<dbReference type="HOGENOM" id="CLU_493394_0_0_0"/>
<dbReference type="Gene3D" id="1.10.10.10">
    <property type="entry name" value="Winged helix-like DNA-binding domain superfamily/Winged helix DNA-binding domain"/>
    <property type="match status" value="1"/>
</dbReference>
<evidence type="ECO:0000256" key="7">
    <source>
        <dbReference type="SAM" id="Phobius"/>
    </source>
</evidence>
<keyword evidence="7" id="KW-1133">Transmembrane helix</keyword>
<feature type="transmembrane region" description="Helical" evidence="7">
    <location>
        <begin position="240"/>
        <end position="258"/>
    </location>
</feature>
<dbReference type="InterPro" id="IPR013325">
    <property type="entry name" value="RNA_pol_sigma_r2"/>
</dbReference>
<dbReference type="SUPFAM" id="SSF88659">
    <property type="entry name" value="Sigma3 and sigma4 domains of RNA polymerase sigma factors"/>
    <property type="match status" value="1"/>
</dbReference>
<reference evidence="10 11" key="1">
    <citation type="submission" date="2012-02" db="EMBL/GenBank/DDBJ databases">
        <title>Complete sequence of chromosome of Singulisphaera acidiphila DSM 18658.</title>
        <authorList>
            <consortium name="US DOE Joint Genome Institute (JGI-PGF)"/>
            <person name="Lucas S."/>
            <person name="Copeland A."/>
            <person name="Lapidus A."/>
            <person name="Glavina del Rio T."/>
            <person name="Dalin E."/>
            <person name="Tice H."/>
            <person name="Bruce D."/>
            <person name="Goodwin L."/>
            <person name="Pitluck S."/>
            <person name="Peters L."/>
            <person name="Ovchinnikova G."/>
            <person name="Chertkov O."/>
            <person name="Kyrpides N."/>
            <person name="Mavromatis K."/>
            <person name="Ivanova N."/>
            <person name="Brettin T."/>
            <person name="Detter J.C."/>
            <person name="Han C."/>
            <person name="Larimer F."/>
            <person name="Land M."/>
            <person name="Hauser L."/>
            <person name="Markowitz V."/>
            <person name="Cheng J.-F."/>
            <person name="Hugenholtz P."/>
            <person name="Woyke T."/>
            <person name="Wu D."/>
            <person name="Tindall B."/>
            <person name="Pomrenke H."/>
            <person name="Brambilla E."/>
            <person name="Klenk H.-P."/>
            <person name="Eisen J.A."/>
        </authorList>
    </citation>
    <scope>NUCLEOTIDE SEQUENCE [LARGE SCALE GENOMIC DNA]</scope>
    <source>
        <strain evidence="11">ATCC BAA-1392 / DSM 18658 / VKM B-2454 / MOB10</strain>
    </source>
</reference>
<protein>
    <submittedName>
        <fullName evidence="10">RNA polymerase sigma factor, sigma-70 family</fullName>
    </submittedName>
</protein>
<keyword evidence="4" id="KW-0804">Transcription</keyword>
<accession>L0DE85</accession>
<comment type="similarity">
    <text evidence="1">Belongs to the sigma-70 factor family. ECF subfamily.</text>
</comment>
<evidence type="ECO:0000256" key="3">
    <source>
        <dbReference type="ARBA" id="ARBA00023082"/>
    </source>
</evidence>
<dbReference type="STRING" id="886293.Sinac_3292"/>
<dbReference type="PANTHER" id="PTHR43133">
    <property type="entry name" value="RNA POLYMERASE ECF-TYPE SIGMA FACTO"/>
    <property type="match status" value="1"/>
</dbReference>
<dbReference type="InterPro" id="IPR013249">
    <property type="entry name" value="RNA_pol_sigma70_r4_t2"/>
</dbReference>
<proteinExistence type="inferred from homology"/>
<dbReference type="AlphaFoldDB" id="L0DE85"/>
<evidence type="ECO:0000256" key="4">
    <source>
        <dbReference type="ARBA" id="ARBA00023163"/>
    </source>
</evidence>
<feature type="region of interest" description="Disordered" evidence="6">
    <location>
        <begin position="424"/>
        <end position="453"/>
    </location>
</feature>
<dbReference type="EMBL" id="CP003364">
    <property type="protein sequence ID" value="AGA27562.1"/>
    <property type="molecule type" value="Genomic_DNA"/>
</dbReference>
<feature type="coiled-coil region" evidence="5">
    <location>
        <begin position="488"/>
        <end position="515"/>
    </location>
</feature>
<keyword evidence="2" id="KW-0805">Transcription regulation</keyword>
<dbReference type="GO" id="GO:0006352">
    <property type="term" value="P:DNA-templated transcription initiation"/>
    <property type="evidence" value="ECO:0007669"/>
    <property type="project" value="InterPro"/>
</dbReference>
<evidence type="ECO:0000259" key="9">
    <source>
        <dbReference type="Pfam" id="PF08281"/>
    </source>
</evidence>
<dbReference type="Proteomes" id="UP000010798">
    <property type="component" value="Chromosome"/>
</dbReference>
<keyword evidence="3" id="KW-0731">Sigma factor</keyword>
<dbReference type="KEGG" id="saci:Sinac_3292"/>
<organism evidence="10 11">
    <name type="scientific">Singulisphaera acidiphila (strain ATCC BAA-1392 / DSM 18658 / VKM B-2454 / MOB10)</name>
    <dbReference type="NCBI Taxonomy" id="886293"/>
    <lineage>
        <taxon>Bacteria</taxon>
        <taxon>Pseudomonadati</taxon>
        <taxon>Planctomycetota</taxon>
        <taxon>Planctomycetia</taxon>
        <taxon>Isosphaerales</taxon>
        <taxon>Isosphaeraceae</taxon>
        <taxon>Singulisphaera</taxon>
    </lineage>
</organism>
<dbReference type="SUPFAM" id="SSF88946">
    <property type="entry name" value="Sigma2 domain of RNA polymerase sigma factors"/>
    <property type="match status" value="1"/>
</dbReference>
<keyword evidence="7" id="KW-0472">Membrane</keyword>
<evidence type="ECO:0000256" key="5">
    <source>
        <dbReference type="SAM" id="Coils"/>
    </source>
</evidence>
<dbReference type="Gene3D" id="1.10.1740.10">
    <property type="match status" value="1"/>
</dbReference>
<name>L0DE85_SINAD</name>
<evidence type="ECO:0000313" key="10">
    <source>
        <dbReference type="EMBL" id="AGA27562.1"/>
    </source>
</evidence>
<dbReference type="eggNOG" id="COG1595">
    <property type="taxonomic scope" value="Bacteria"/>
</dbReference>
<keyword evidence="5" id="KW-0175">Coiled coil</keyword>
<dbReference type="InterPro" id="IPR013324">
    <property type="entry name" value="RNA_pol_sigma_r3/r4-like"/>
</dbReference>
<dbReference type="Pfam" id="PF04542">
    <property type="entry name" value="Sigma70_r2"/>
    <property type="match status" value="1"/>
</dbReference>
<evidence type="ECO:0000256" key="1">
    <source>
        <dbReference type="ARBA" id="ARBA00010641"/>
    </source>
</evidence>
<feature type="domain" description="RNA polymerase sigma-70 region 2" evidence="8">
    <location>
        <begin position="47"/>
        <end position="108"/>
    </location>
</feature>
<keyword evidence="11" id="KW-1185">Reference proteome</keyword>
<sequence length="524" mass="56651">MANGIGGAVLPQIQRIFHGGTLTGMTDGQLLARFATRNDEAAFEALLARHGPLVLHVCRNLLRDRGDVEDAFQATLLVLVRKAGAIHVETSLGPWIYSVAYRVANRARANREIRITRENPVADLDPQAPSEDLDGHDVSPLLHHELAQLPERLRAPIVLCYFQGLTHELAAAQLRWPVGTVRSRMARARRLLRERLTRKGVVLSAGFLVGASQQTTAAMIPRILSEETIQSAMRIAAGRAAMSGALSVPAAALMEGVLSAMWMTKLKTTAAVAIMAGFILTGVVALAVPAPDEKPGEPAPTNHTKTSQAKPTRHSSESTYPKPYYVGDLVVPPTVTTDGRAKASRSSGRPRTDYAPLIELLTSSVAPGRWTTQSNSMTAIAEPLRETGPIGSITPFHPNISLIIRHTAEVHDEIANRLRQLRKITNRQDPNSDPDANVPTKSANQGSDDQLTMIDPRTGVKFDFSSQVTGLLPAATSPDSPASPVAKHHRVQKLIKELEQEMDQLVTEHAALRAKAKISGVSPN</sequence>
<feature type="domain" description="RNA polymerase sigma factor 70 region 4 type 2" evidence="9">
    <location>
        <begin position="142"/>
        <end position="192"/>
    </location>
</feature>
<dbReference type="GO" id="GO:0016987">
    <property type="term" value="F:sigma factor activity"/>
    <property type="evidence" value="ECO:0007669"/>
    <property type="project" value="UniProtKB-KW"/>
</dbReference>
<dbReference type="OrthoDB" id="291047at2"/>
<dbReference type="InterPro" id="IPR014284">
    <property type="entry name" value="RNA_pol_sigma-70_dom"/>
</dbReference>
<feature type="transmembrane region" description="Helical" evidence="7">
    <location>
        <begin position="270"/>
        <end position="290"/>
    </location>
</feature>
<evidence type="ECO:0000256" key="2">
    <source>
        <dbReference type="ARBA" id="ARBA00023015"/>
    </source>
</evidence>
<dbReference type="InterPro" id="IPR007627">
    <property type="entry name" value="RNA_pol_sigma70_r2"/>
</dbReference>
<dbReference type="InterPro" id="IPR039425">
    <property type="entry name" value="RNA_pol_sigma-70-like"/>
</dbReference>
<dbReference type="PANTHER" id="PTHR43133:SF51">
    <property type="entry name" value="RNA POLYMERASE SIGMA FACTOR"/>
    <property type="match status" value="1"/>
</dbReference>
<dbReference type="InterPro" id="IPR036388">
    <property type="entry name" value="WH-like_DNA-bd_sf"/>
</dbReference>
<evidence type="ECO:0000313" key="11">
    <source>
        <dbReference type="Proteomes" id="UP000010798"/>
    </source>
</evidence>
<feature type="region of interest" description="Disordered" evidence="6">
    <location>
        <begin position="291"/>
        <end position="351"/>
    </location>
</feature>
<dbReference type="GO" id="GO:0003677">
    <property type="term" value="F:DNA binding"/>
    <property type="evidence" value="ECO:0007669"/>
    <property type="project" value="InterPro"/>
</dbReference>
<evidence type="ECO:0000259" key="8">
    <source>
        <dbReference type="Pfam" id="PF04542"/>
    </source>
</evidence>
<feature type="compositionally biased region" description="Polar residues" evidence="6">
    <location>
        <begin position="439"/>
        <end position="450"/>
    </location>
</feature>
<evidence type="ECO:0000256" key="6">
    <source>
        <dbReference type="SAM" id="MobiDB-lite"/>
    </source>
</evidence>
<dbReference type="Pfam" id="PF08281">
    <property type="entry name" value="Sigma70_r4_2"/>
    <property type="match status" value="1"/>
</dbReference>
<dbReference type="NCBIfam" id="TIGR02937">
    <property type="entry name" value="sigma70-ECF"/>
    <property type="match status" value="1"/>
</dbReference>
<keyword evidence="7" id="KW-0812">Transmembrane</keyword>
<gene>
    <name evidence="10" type="ordered locus">Sinac_3292</name>
</gene>
<dbReference type="RefSeq" id="WP_015246708.1">
    <property type="nucleotide sequence ID" value="NC_019892.1"/>
</dbReference>